<evidence type="ECO:0000256" key="3">
    <source>
        <dbReference type="ARBA" id="ARBA00012758"/>
    </source>
</evidence>
<dbReference type="GO" id="GO:0004564">
    <property type="term" value="F:beta-fructofuranosidase activity"/>
    <property type="evidence" value="ECO:0007669"/>
    <property type="project" value="UniProtKB-EC"/>
</dbReference>
<evidence type="ECO:0000313" key="7">
    <source>
        <dbReference type="EMBL" id="TCP28612.1"/>
    </source>
</evidence>
<keyword evidence="8" id="KW-1185">Reference proteome</keyword>
<sequence>MNSNYIKAKELLLIASSQNGFLASAKQITNYNRVWARDGVICGLAALLDGDSQLTEIFKNTLETLAENQHKHGNIPSNVYFNQDKTEVSFGGLAGRVDTIPWFIIGICNYVHFTNDHKFLKRMISSIEKGLDLLECWEFNNNDLVYVPRSGNWADEYITEGHILYDQLLRLWALRAFNKIIPSEDITKKIHLIEKKIKLNYRKHNSSGEVYHPNAYKKLPHLKYWAASITPSGYQIMYDGFANSLAILLDIDSEFNFQVFKYSEQLRKLLTLQLIPAFWEPIEEESPNWNLLVDNCKYEFRNSPHEFHNGGTWQVVNGFYAAAISSIDKTAANDVLKYIRKLNKIENYSFYENFNSKTGVPNGVPNCTWSAAGEIIATQFLNGKKLLV</sequence>
<comment type="similarity">
    <text evidence="2">Belongs to the glycosyl hydrolase 100 family.</text>
</comment>
<dbReference type="GO" id="GO:0033926">
    <property type="term" value="F:endo-alpha-N-acetylgalactosaminidase activity"/>
    <property type="evidence" value="ECO:0007669"/>
    <property type="project" value="InterPro"/>
</dbReference>
<dbReference type="OrthoDB" id="49490at2"/>
<dbReference type="Gene3D" id="1.50.10.10">
    <property type="match status" value="1"/>
</dbReference>
<dbReference type="RefSeq" id="WP_132793129.1">
    <property type="nucleotide sequence ID" value="NZ_SLXM01000001.1"/>
</dbReference>
<comment type="caution">
    <text evidence="7">The sequence shown here is derived from an EMBL/GenBank/DDBJ whole genome shotgun (WGS) entry which is preliminary data.</text>
</comment>
<dbReference type="InterPro" id="IPR008928">
    <property type="entry name" value="6-hairpin_glycosidase_sf"/>
</dbReference>
<dbReference type="GO" id="GO:0005975">
    <property type="term" value="P:carbohydrate metabolic process"/>
    <property type="evidence" value="ECO:0007669"/>
    <property type="project" value="InterPro"/>
</dbReference>
<evidence type="ECO:0000313" key="8">
    <source>
        <dbReference type="Proteomes" id="UP000294564"/>
    </source>
</evidence>
<proteinExistence type="inferred from homology"/>
<dbReference type="InterPro" id="IPR012341">
    <property type="entry name" value="6hp_glycosidase-like_sf"/>
</dbReference>
<dbReference type="AlphaFoldDB" id="A0A4R2P1Z1"/>
<keyword evidence="6" id="KW-0326">Glycosidase</keyword>
<evidence type="ECO:0000256" key="2">
    <source>
        <dbReference type="ARBA" id="ARBA00007671"/>
    </source>
</evidence>
<keyword evidence="4" id="KW-0378">Hydrolase</keyword>
<protein>
    <recommendedName>
        <fullName evidence="3">beta-fructofuranosidase</fullName>
        <ecNumber evidence="3">3.2.1.26</ecNumber>
    </recommendedName>
</protein>
<evidence type="ECO:0000256" key="5">
    <source>
        <dbReference type="ARBA" id="ARBA00023277"/>
    </source>
</evidence>
<dbReference type="Pfam" id="PF12899">
    <property type="entry name" value="Glyco_hydro_100"/>
    <property type="match status" value="1"/>
</dbReference>
<name>A0A4R2P1Z1_9FLAO</name>
<dbReference type="EC" id="3.2.1.26" evidence="3"/>
<dbReference type="Proteomes" id="UP000294564">
    <property type="component" value="Unassembled WGS sequence"/>
</dbReference>
<accession>A0A4R2P1Z1</accession>
<evidence type="ECO:0000256" key="4">
    <source>
        <dbReference type="ARBA" id="ARBA00022801"/>
    </source>
</evidence>
<comment type="catalytic activity">
    <reaction evidence="1">
        <text>Hydrolysis of terminal non-reducing beta-D-fructofuranoside residues in beta-D-fructofuranosides.</text>
        <dbReference type="EC" id="3.2.1.26"/>
    </reaction>
</comment>
<dbReference type="InterPro" id="IPR024746">
    <property type="entry name" value="Glyco_hydro_100"/>
</dbReference>
<organism evidence="7 8">
    <name type="scientific">Tenacibaculum skagerrakense</name>
    <dbReference type="NCBI Taxonomy" id="186571"/>
    <lineage>
        <taxon>Bacteria</taxon>
        <taxon>Pseudomonadati</taxon>
        <taxon>Bacteroidota</taxon>
        <taxon>Flavobacteriia</taxon>
        <taxon>Flavobacteriales</taxon>
        <taxon>Flavobacteriaceae</taxon>
        <taxon>Tenacibaculum</taxon>
    </lineage>
</organism>
<evidence type="ECO:0000256" key="6">
    <source>
        <dbReference type="ARBA" id="ARBA00023295"/>
    </source>
</evidence>
<gene>
    <name evidence="7" type="ORF">EV195_101792</name>
</gene>
<evidence type="ECO:0000256" key="1">
    <source>
        <dbReference type="ARBA" id="ARBA00000094"/>
    </source>
</evidence>
<reference evidence="7 8" key="1">
    <citation type="submission" date="2019-03" db="EMBL/GenBank/DDBJ databases">
        <title>Genomic Encyclopedia of Type Strains, Phase IV (KMG-IV): sequencing the most valuable type-strain genomes for metagenomic binning, comparative biology and taxonomic classification.</title>
        <authorList>
            <person name="Goeker M."/>
        </authorList>
    </citation>
    <scope>NUCLEOTIDE SEQUENCE [LARGE SCALE GENOMIC DNA]</scope>
    <source>
        <strain evidence="7 8">DSM 14836</strain>
    </source>
</reference>
<dbReference type="EMBL" id="SLXM01000001">
    <property type="protein sequence ID" value="TCP28612.1"/>
    <property type="molecule type" value="Genomic_DNA"/>
</dbReference>
<keyword evidence="5" id="KW-0119">Carbohydrate metabolism</keyword>
<dbReference type="SUPFAM" id="SSF48208">
    <property type="entry name" value="Six-hairpin glycosidases"/>
    <property type="match status" value="1"/>
</dbReference>